<comment type="caution">
    <text evidence="3">The sequence shown here is derived from an EMBL/GenBank/DDBJ whole genome shotgun (WGS) entry which is preliminary data.</text>
</comment>
<accession>A0A4S4KRB3</accession>
<evidence type="ECO:0000313" key="4">
    <source>
        <dbReference type="Proteomes" id="UP000309038"/>
    </source>
</evidence>
<dbReference type="AlphaFoldDB" id="A0A4S4KRB3"/>
<name>A0A4S4KRB3_9APHY</name>
<evidence type="ECO:0000256" key="2">
    <source>
        <dbReference type="SAM" id="SignalP"/>
    </source>
</evidence>
<reference evidence="3 4" key="1">
    <citation type="submission" date="2019-02" db="EMBL/GenBank/DDBJ databases">
        <title>Genome sequencing of the rare red list fungi Phlebia centrifuga.</title>
        <authorList>
            <person name="Buettner E."/>
            <person name="Kellner H."/>
        </authorList>
    </citation>
    <scope>NUCLEOTIDE SEQUENCE [LARGE SCALE GENOMIC DNA]</scope>
    <source>
        <strain evidence="3 4">DSM 108282</strain>
    </source>
</reference>
<evidence type="ECO:0000313" key="3">
    <source>
        <dbReference type="EMBL" id="THH01156.1"/>
    </source>
</evidence>
<dbReference type="EMBL" id="SGPJ01000030">
    <property type="protein sequence ID" value="THH01156.1"/>
    <property type="molecule type" value="Genomic_DNA"/>
</dbReference>
<feature type="signal peptide" evidence="2">
    <location>
        <begin position="1"/>
        <end position="21"/>
    </location>
</feature>
<keyword evidence="4" id="KW-1185">Reference proteome</keyword>
<keyword evidence="2" id="KW-0732">Signal</keyword>
<feature type="region of interest" description="Disordered" evidence="1">
    <location>
        <begin position="132"/>
        <end position="166"/>
    </location>
</feature>
<proteinExistence type="predicted"/>
<dbReference type="Proteomes" id="UP000309038">
    <property type="component" value="Unassembled WGS sequence"/>
</dbReference>
<sequence>MVSSRFAVSAVLAALFSSAAADLQIISPGGPNLWWVAQSINTLAWTCAESPFSTFTILVANAGQPAIAGGQAIIAIENNFDCSKTITADELNFPAGSGYTVQLANPLNNTDVYAVSQEFEIKPLGAAYPASSATPTLESTTGSSSATSTGSGSGTSTSPTTSATGNSAAGLKGSAAGIAAIAAAAFGVILA</sequence>
<organism evidence="3 4">
    <name type="scientific">Hermanssonia centrifuga</name>
    <dbReference type="NCBI Taxonomy" id="98765"/>
    <lineage>
        <taxon>Eukaryota</taxon>
        <taxon>Fungi</taxon>
        <taxon>Dikarya</taxon>
        <taxon>Basidiomycota</taxon>
        <taxon>Agaricomycotina</taxon>
        <taxon>Agaricomycetes</taxon>
        <taxon>Polyporales</taxon>
        <taxon>Meruliaceae</taxon>
        <taxon>Hermanssonia</taxon>
    </lineage>
</organism>
<protein>
    <submittedName>
        <fullName evidence="3">Uncharacterized protein</fullName>
    </submittedName>
</protein>
<feature type="chain" id="PRO_5021020638" evidence="2">
    <location>
        <begin position="22"/>
        <end position="191"/>
    </location>
</feature>
<evidence type="ECO:0000256" key="1">
    <source>
        <dbReference type="SAM" id="MobiDB-lite"/>
    </source>
</evidence>
<gene>
    <name evidence="3" type="ORF">EW026_g1479</name>
</gene>
<feature type="compositionally biased region" description="Low complexity" evidence="1">
    <location>
        <begin position="139"/>
        <end position="166"/>
    </location>
</feature>